<protein>
    <submittedName>
        <fullName evidence="2">Uncharacterized protein</fullName>
    </submittedName>
</protein>
<evidence type="ECO:0000256" key="1">
    <source>
        <dbReference type="SAM" id="SignalP"/>
    </source>
</evidence>
<feature type="signal peptide" evidence="1">
    <location>
        <begin position="1"/>
        <end position="20"/>
    </location>
</feature>
<feature type="chain" id="PRO_5030654287" evidence="1">
    <location>
        <begin position="21"/>
        <end position="134"/>
    </location>
</feature>
<name>A0A7Y4A0T1_9VIBR</name>
<dbReference type="EMBL" id="VTXC01000039">
    <property type="protein sequence ID" value="NOH72428.1"/>
    <property type="molecule type" value="Genomic_DNA"/>
</dbReference>
<accession>A0A7Y4A0T1</accession>
<dbReference type="Proteomes" id="UP000565719">
    <property type="component" value="Unassembled WGS sequence"/>
</dbReference>
<sequence length="134" mass="15406">MKLASFFLSNLLLISSSAYANTNTTTYVYCGLPDASDWEWLLDTNDNYIIISGRWGRVTEASGHYFRVFRVSEEVWQQKSFNCPTGYISQPADSGTSRWEIFEVIRANGSSYFIDAYKTYYLQGNIDANFQLRV</sequence>
<organism evidence="2 3">
    <name type="scientific">Vibrio pectenicida</name>
    <dbReference type="NCBI Taxonomy" id="62763"/>
    <lineage>
        <taxon>Bacteria</taxon>
        <taxon>Pseudomonadati</taxon>
        <taxon>Pseudomonadota</taxon>
        <taxon>Gammaproteobacteria</taxon>
        <taxon>Vibrionales</taxon>
        <taxon>Vibrionaceae</taxon>
        <taxon>Vibrio</taxon>
    </lineage>
</organism>
<evidence type="ECO:0000313" key="2">
    <source>
        <dbReference type="EMBL" id="NOH72428.1"/>
    </source>
</evidence>
<evidence type="ECO:0000313" key="3">
    <source>
        <dbReference type="Proteomes" id="UP000565719"/>
    </source>
</evidence>
<dbReference type="AlphaFoldDB" id="A0A7Y4A0T1"/>
<gene>
    <name evidence="2" type="ORF">F0225_13920</name>
</gene>
<keyword evidence="1" id="KW-0732">Signal</keyword>
<proteinExistence type="predicted"/>
<reference evidence="2 3" key="1">
    <citation type="submission" date="2019-09" db="EMBL/GenBank/DDBJ databases">
        <title>Draft genome sequencing and comparative genomics of hatchery-associated Vibrios.</title>
        <authorList>
            <person name="Kehlet-Delgado H."/>
            <person name="Mueller R.S."/>
        </authorList>
    </citation>
    <scope>NUCLEOTIDE SEQUENCE [LARGE SCALE GENOMIC DNA]</scope>
    <source>
        <strain evidence="2 3">99-46-Y</strain>
    </source>
</reference>
<comment type="caution">
    <text evidence="2">The sequence shown here is derived from an EMBL/GenBank/DDBJ whole genome shotgun (WGS) entry which is preliminary data.</text>
</comment>
<dbReference type="RefSeq" id="WP_171361575.1">
    <property type="nucleotide sequence ID" value="NZ_VTXC01000039.1"/>
</dbReference>